<dbReference type="SUPFAM" id="SSF54106">
    <property type="entry name" value="LysM domain"/>
    <property type="match status" value="1"/>
</dbReference>
<gene>
    <name evidence="2" type="ORF">LR394_34110</name>
</gene>
<reference evidence="2" key="1">
    <citation type="submission" date="2021-11" db="EMBL/GenBank/DDBJ databases">
        <title>Streptomyces corallinus and Kineosporia corallina sp. nov., two new coral-derived marine actinobacteria.</title>
        <authorList>
            <person name="Buangrab K."/>
            <person name="Sutthacheep M."/>
            <person name="Yeemin T."/>
            <person name="Harunari E."/>
            <person name="Igarashi Y."/>
            <person name="Sripreechasak P."/>
            <person name="Kanchanasin P."/>
            <person name="Tanasupawat S."/>
            <person name="Phongsopitanun W."/>
        </authorList>
    </citation>
    <scope>NUCLEOTIDE SEQUENCE</scope>
    <source>
        <strain evidence="2">JCM 31032</strain>
    </source>
</reference>
<feature type="domain" description="LysM" evidence="1">
    <location>
        <begin position="178"/>
        <end position="225"/>
    </location>
</feature>
<evidence type="ECO:0000313" key="3">
    <source>
        <dbReference type="Proteomes" id="UP001138997"/>
    </source>
</evidence>
<dbReference type="InterPro" id="IPR045361">
    <property type="entry name" value="CIS_tube_prot_N"/>
</dbReference>
<dbReference type="PROSITE" id="PS51782">
    <property type="entry name" value="LYSM"/>
    <property type="match status" value="1"/>
</dbReference>
<sequence length="230" mass="24347">MARSNTGELVKAVLIDTTTGSAHPVAYNPEELRLDQGNQFAEIAIPGLDASPLQYVRGRNRTLSMDLLFDTYESGTDVRTRTGPIVRLLNKNPATLAPPVLLFSFGRLQLRCVLTDAAERFTMFDRDGTPVRCSMSVKLQEYVDLPITVEQGLTGLAGLAGGVVSAIGRATVRPGTAAVHVVAAGDTLSAIAGAYLGDPGRWREIARANDIVDPLGLVPGAHLAIPEAGS</sequence>
<proteinExistence type="predicted"/>
<evidence type="ECO:0000259" key="1">
    <source>
        <dbReference type="PROSITE" id="PS51782"/>
    </source>
</evidence>
<evidence type="ECO:0000313" key="2">
    <source>
        <dbReference type="EMBL" id="MCD5315942.1"/>
    </source>
</evidence>
<dbReference type="CDD" id="cd00118">
    <property type="entry name" value="LysM"/>
    <property type="match status" value="1"/>
</dbReference>
<comment type="caution">
    <text evidence="2">The sequence shown here is derived from an EMBL/GenBank/DDBJ whole genome shotgun (WGS) entry which is preliminary data.</text>
</comment>
<dbReference type="InterPro" id="IPR036779">
    <property type="entry name" value="LysM_dom_sf"/>
</dbReference>
<name>A0A9X1SX86_9ACTN</name>
<dbReference type="RefSeq" id="WP_231448762.1">
    <property type="nucleotide sequence ID" value="NZ_JAJOMB010000025.1"/>
</dbReference>
<dbReference type="Pfam" id="PF01476">
    <property type="entry name" value="LysM"/>
    <property type="match status" value="1"/>
</dbReference>
<dbReference type="EMBL" id="JAJOMB010000025">
    <property type="protein sequence ID" value="MCD5315942.1"/>
    <property type="molecule type" value="Genomic_DNA"/>
</dbReference>
<dbReference type="Proteomes" id="UP001138997">
    <property type="component" value="Unassembled WGS sequence"/>
</dbReference>
<accession>A0A9X1SX86</accession>
<dbReference type="Gene3D" id="3.10.350.10">
    <property type="entry name" value="LysM domain"/>
    <property type="match status" value="1"/>
</dbReference>
<protein>
    <submittedName>
        <fullName evidence="2">LysM peptidoglycan-binding domain-containing protein</fullName>
    </submittedName>
</protein>
<organism evidence="2 3">
    <name type="scientific">Kineosporia babensis</name>
    <dbReference type="NCBI Taxonomy" id="499548"/>
    <lineage>
        <taxon>Bacteria</taxon>
        <taxon>Bacillati</taxon>
        <taxon>Actinomycetota</taxon>
        <taxon>Actinomycetes</taxon>
        <taxon>Kineosporiales</taxon>
        <taxon>Kineosporiaceae</taxon>
        <taxon>Kineosporia</taxon>
    </lineage>
</organism>
<dbReference type="Pfam" id="PF19266">
    <property type="entry name" value="CIS_tube"/>
    <property type="match status" value="1"/>
</dbReference>
<dbReference type="InterPro" id="IPR018392">
    <property type="entry name" value="LysM"/>
</dbReference>
<keyword evidence="3" id="KW-1185">Reference proteome</keyword>
<dbReference type="AlphaFoldDB" id="A0A9X1SX86"/>